<dbReference type="Pfam" id="PF01084">
    <property type="entry name" value="Ribosomal_S18"/>
    <property type="match status" value="1"/>
</dbReference>
<dbReference type="AlphaFoldDB" id="A0A385UK32"/>
<dbReference type="PRINTS" id="PR00974">
    <property type="entry name" value="RIBOSOMALS18"/>
</dbReference>
<dbReference type="InterPro" id="IPR001648">
    <property type="entry name" value="Ribosomal_bS18"/>
</dbReference>
<comment type="similarity">
    <text evidence="1 4 5">Belongs to the bacterial ribosomal protein bS18 family.</text>
</comment>
<dbReference type="InterPro" id="IPR036870">
    <property type="entry name" value="Ribosomal_bS18_sf"/>
</dbReference>
<dbReference type="SUPFAM" id="SSF46911">
    <property type="entry name" value="Ribosomal protein S18"/>
    <property type="match status" value="1"/>
</dbReference>
<dbReference type="EMBL" id="MH285877">
    <property type="protein sequence ID" value="AYB71466.1"/>
    <property type="molecule type" value="Genomic_DNA"/>
</dbReference>
<keyword evidence="6" id="KW-0150">Chloroplast</keyword>
<proteinExistence type="inferred from homology"/>
<geneLocation type="chloroplast" evidence="6"/>
<comment type="subcellular location">
    <subcellularLocation>
        <location evidence="4">Plastid</location>
        <location evidence="4">Chloroplast</location>
    </subcellularLocation>
</comment>
<keyword evidence="6" id="KW-0934">Plastid</keyword>
<evidence type="ECO:0000256" key="1">
    <source>
        <dbReference type="ARBA" id="ARBA00005589"/>
    </source>
</evidence>
<protein>
    <recommendedName>
        <fullName evidence="4">Small ribosomal subunit protein bS18c</fullName>
    </recommendedName>
</protein>
<dbReference type="GO" id="GO:0005763">
    <property type="term" value="C:mitochondrial small ribosomal subunit"/>
    <property type="evidence" value="ECO:0007669"/>
    <property type="project" value="TreeGrafter"/>
</dbReference>
<organism evidence="6">
    <name type="scientific">Trachelomonas grandis</name>
    <dbReference type="NCBI Taxonomy" id="215769"/>
    <lineage>
        <taxon>Eukaryota</taxon>
        <taxon>Discoba</taxon>
        <taxon>Euglenozoa</taxon>
        <taxon>Euglenida</taxon>
        <taxon>Spirocuta</taxon>
        <taxon>Euglenophyceae</taxon>
        <taxon>Euglenales</taxon>
        <taxon>Euglenaceae</taxon>
        <taxon>Trachelomonas</taxon>
    </lineage>
</organism>
<name>A0A385UK32_9EUGL</name>
<dbReference type="HAMAP" id="MF_00270">
    <property type="entry name" value="Ribosomal_bS18"/>
    <property type="match status" value="1"/>
</dbReference>
<keyword evidence="4" id="KW-0699">rRNA-binding</keyword>
<comment type="subunit">
    <text evidence="4">Part of the 30S ribosomal subunit.</text>
</comment>
<keyword evidence="3 4" id="KW-0687">Ribonucleoprotein</keyword>
<dbReference type="PANTHER" id="PTHR13479">
    <property type="entry name" value="30S RIBOSOMAL PROTEIN S18"/>
    <property type="match status" value="1"/>
</dbReference>
<evidence type="ECO:0000256" key="3">
    <source>
        <dbReference type="ARBA" id="ARBA00023274"/>
    </source>
</evidence>
<evidence type="ECO:0000256" key="4">
    <source>
        <dbReference type="HAMAP-Rule" id="MF_00270"/>
    </source>
</evidence>
<evidence type="ECO:0000256" key="5">
    <source>
        <dbReference type="RuleBase" id="RU003910"/>
    </source>
</evidence>
<dbReference type="PANTHER" id="PTHR13479:SF40">
    <property type="entry name" value="SMALL RIBOSOMAL SUBUNIT PROTEIN BS18M"/>
    <property type="match status" value="1"/>
</dbReference>
<gene>
    <name evidence="4 6" type="primary">rps18</name>
</gene>
<sequence>MYFKNMIEYKNIYMLRKFVTVQGKIIPKRVTNLTSKRQRQITKAIKRSRILGLIIFINKGNI</sequence>
<accession>A0A385UK32</accession>
<dbReference type="Gene3D" id="4.10.640.10">
    <property type="entry name" value="Ribosomal protein S18"/>
    <property type="match status" value="1"/>
</dbReference>
<keyword evidence="4" id="KW-0694">RNA-binding</keyword>
<dbReference type="GO" id="GO:0009507">
    <property type="term" value="C:chloroplast"/>
    <property type="evidence" value="ECO:0007669"/>
    <property type="project" value="UniProtKB-SubCell"/>
</dbReference>
<reference evidence="6" key="1">
    <citation type="journal article" date="2018" name="J. Eukaryot. Microbiol.">
        <title>Intrageneric Variability Between the Chloroplast Genomes of Trachelomonas grandis and Trachelomonas volvocina and Phylogenomic Analysis of Phototrophic Euglenoids.</title>
        <authorList>
            <person name="Dabbagh N."/>
            <person name="Preisfeld A."/>
        </authorList>
    </citation>
    <scope>NUCLEOTIDE SEQUENCE</scope>
</reference>
<keyword evidence="2 4" id="KW-0689">Ribosomal protein</keyword>
<evidence type="ECO:0000313" key="6">
    <source>
        <dbReference type="EMBL" id="AYB71466.1"/>
    </source>
</evidence>
<dbReference type="GO" id="GO:0003735">
    <property type="term" value="F:structural constituent of ribosome"/>
    <property type="evidence" value="ECO:0007669"/>
    <property type="project" value="InterPro"/>
</dbReference>
<dbReference type="GO" id="GO:0006412">
    <property type="term" value="P:translation"/>
    <property type="evidence" value="ECO:0007669"/>
    <property type="project" value="UniProtKB-UniRule"/>
</dbReference>
<evidence type="ECO:0000256" key="2">
    <source>
        <dbReference type="ARBA" id="ARBA00022980"/>
    </source>
</evidence>
<dbReference type="NCBIfam" id="TIGR00165">
    <property type="entry name" value="S18"/>
    <property type="match status" value="1"/>
</dbReference>
<dbReference type="GO" id="GO:0070181">
    <property type="term" value="F:small ribosomal subunit rRNA binding"/>
    <property type="evidence" value="ECO:0007669"/>
    <property type="project" value="TreeGrafter"/>
</dbReference>